<dbReference type="EMBL" id="JADFTS010000005">
    <property type="protein sequence ID" value="KAF9607083.1"/>
    <property type="molecule type" value="Genomic_DNA"/>
</dbReference>
<feature type="domain" description="RNase H type-1" evidence="1">
    <location>
        <begin position="63"/>
        <end position="152"/>
    </location>
</feature>
<dbReference type="InterPro" id="IPR044730">
    <property type="entry name" value="RNase_H-like_dom_plant"/>
</dbReference>
<dbReference type="InterPro" id="IPR053151">
    <property type="entry name" value="RNase_H-like"/>
</dbReference>
<reference evidence="2 3" key="1">
    <citation type="submission" date="2020-10" db="EMBL/GenBank/DDBJ databases">
        <title>The Coptis chinensis genome and diversification of protoberbering-type alkaloids.</title>
        <authorList>
            <person name="Wang B."/>
            <person name="Shu S."/>
            <person name="Song C."/>
            <person name="Liu Y."/>
        </authorList>
    </citation>
    <scope>NUCLEOTIDE SEQUENCE [LARGE SCALE GENOMIC DNA]</scope>
    <source>
        <strain evidence="2">HL-2020</strain>
        <tissue evidence="2">Leaf</tissue>
    </source>
</reference>
<keyword evidence="3" id="KW-1185">Reference proteome</keyword>
<dbReference type="AlphaFoldDB" id="A0A835HZ80"/>
<dbReference type="Gene3D" id="3.30.420.10">
    <property type="entry name" value="Ribonuclease H-like superfamily/Ribonuclease H"/>
    <property type="match status" value="1"/>
</dbReference>
<comment type="caution">
    <text evidence="2">The sequence shown here is derived from an EMBL/GenBank/DDBJ whole genome shotgun (WGS) entry which is preliminary data.</text>
</comment>
<evidence type="ECO:0000259" key="1">
    <source>
        <dbReference type="Pfam" id="PF13456"/>
    </source>
</evidence>
<sequence>MKNYVLRVVKDVPDCISTRVMLHRLGIDATFKTRQQTLCQGLKPGSGVAKVNCGGSVSALDFGFGGTIRDHEGKVLFVYCGNDKGRSILLHELKAIEAGLEGCILYSTLKRVQVNSDCTLAVHIVTGGSEPTWYHLNIVKSIRMKSETFEKKDVKPFLKHLKPWPDTSRPPESMATHIM</sequence>
<organism evidence="2 3">
    <name type="scientific">Coptis chinensis</name>
    <dbReference type="NCBI Taxonomy" id="261450"/>
    <lineage>
        <taxon>Eukaryota</taxon>
        <taxon>Viridiplantae</taxon>
        <taxon>Streptophyta</taxon>
        <taxon>Embryophyta</taxon>
        <taxon>Tracheophyta</taxon>
        <taxon>Spermatophyta</taxon>
        <taxon>Magnoliopsida</taxon>
        <taxon>Ranunculales</taxon>
        <taxon>Ranunculaceae</taxon>
        <taxon>Coptidoideae</taxon>
        <taxon>Coptis</taxon>
    </lineage>
</organism>
<evidence type="ECO:0000313" key="3">
    <source>
        <dbReference type="Proteomes" id="UP000631114"/>
    </source>
</evidence>
<dbReference type="CDD" id="cd06222">
    <property type="entry name" value="RNase_H_like"/>
    <property type="match status" value="1"/>
</dbReference>
<proteinExistence type="predicted"/>
<dbReference type="Pfam" id="PF13456">
    <property type="entry name" value="RVT_3"/>
    <property type="match status" value="1"/>
</dbReference>
<dbReference type="GO" id="GO:0004523">
    <property type="term" value="F:RNA-DNA hybrid ribonuclease activity"/>
    <property type="evidence" value="ECO:0007669"/>
    <property type="project" value="InterPro"/>
</dbReference>
<dbReference type="InterPro" id="IPR002156">
    <property type="entry name" value="RNaseH_domain"/>
</dbReference>
<dbReference type="PANTHER" id="PTHR47723:SF19">
    <property type="entry name" value="POLYNUCLEOTIDYL TRANSFERASE, RIBONUCLEASE H-LIKE SUPERFAMILY PROTEIN"/>
    <property type="match status" value="1"/>
</dbReference>
<gene>
    <name evidence="2" type="ORF">IFM89_031587</name>
</gene>
<evidence type="ECO:0000313" key="2">
    <source>
        <dbReference type="EMBL" id="KAF9607083.1"/>
    </source>
</evidence>
<protein>
    <recommendedName>
        <fullName evidence="1">RNase H type-1 domain-containing protein</fullName>
    </recommendedName>
</protein>
<dbReference type="PANTHER" id="PTHR47723">
    <property type="entry name" value="OS05G0353850 PROTEIN"/>
    <property type="match status" value="1"/>
</dbReference>
<dbReference type="GO" id="GO:0003676">
    <property type="term" value="F:nucleic acid binding"/>
    <property type="evidence" value="ECO:0007669"/>
    <property type="project" value="InterPro"/>
</dbReference>
<name>A0A835HZ80_9MAGN</name>
<accession>A0A835HZ80</accession>
<dbReference type="Proteomes" id="UP000631114">
    <property type="component" value="Unassembled WGS sequence"/>
</dbReference>
<dbReference type="InterPro" id="IPR036397">
    <property type="entry name" value="RNaseH_sf"/>
</dbReference>